<evidence type="ECO:0000256" key="4">
    <source>
        <dbReference type="ARBA" id="ARBA00022692"/>
    </source>
</evidence>
<evidence type="ECO:0000256" key="8">
    <source>
        <dbReference type="ARBA" id="ARBA00023136"/>
    </source>
</evidence>
<dbReference type="InterPro" id="IPR058533">
    <property type="entry name" value="Cation_efflux_TM"/>
</dbReference>
<dbReference type="InterPro" id="IPR050681">
    <property type="entry name" value="CDF/SLC30A"/>
</dbReference>
<evidence type="ECO:0000313" key="13">
    <source>
        <dbReference type="EMBL" id="GHF75869.1"/>
    </source>
</evidence>
<protein>
    <submittedName>
        <fullName evidence="13">Cation efflux protein</fullName>
    </submittedName>
</protein>
<feature type="transmembrane region" description="Helical" evidence="10">
    <location>
        <begin position="32"/>
        <end position="53"/>
    </location>
</feature>
<evidence type="ECO:0000256" key="9">
    <source>
        <dbReference type="SAM" id="MobiDB-lite"/>
    </source>
</evidence>
<reference evidence="13" key="1">
    <citation type="journal article" date="2014" name="Int. J. Syst. Evol. Microbiol.">
        <title>Complete genome sequence of Corynebacterium casei LMG S-19264T (=DSM 44701T), isolated from a smear-ripened cheese.</title>
        <authorList>
            <consortium name="US DOE Joint Genome Institute (JGI-PGF)"/>
            <person name="Walter F."/>
            <person name="Albersmeier A."/>
            <person name="Kalinowski J."/>
            <person name="Ruckert C."/>
        </authorList>
    </citation>
    <scope>NUCLEOTIDE SEQUENCE</scope>
    <source>
        <strain evidence="13">KCTC 42650</strain>
    </source>
</reference>
<dbReference type="Pfam" id="PF16916">
    <property type="entry name" value="ZT_dimer"/>
    <property type="match status" value="1"/>
</dbReference>
<dbReference type="RefSeq" id="WP_189683125.1">
    <property type="nucleotide sequence ID" value="NZ_BNCJ01000049.1"/>
</dbReference>
<evidence type="ECO:0000313" key="14">
    <source>
        <dbReference type="Proteomes" id="UP000626220"/>
    </source>
</evidence>
<dbReference type="InterPro" id="IPR027469">
    <property type="entry name" value="Cation_efflux_TMD_sf"/>
</dbReference>
<dbReference type="InterPro" id="IPR027470">
    <property type="entry name" value="Cation_efflux_CTD"/>
</dbReference>
<feature type="compositionally biased region" description="Basic and acidic residues" evidence="9">
    <location>
        <begin position="1"/>
        <end position="16"/>
    </location>
</feature>
<evidence type="ECO:0000256" key="5">
    <source>
        <dbReference type="ARBA" id="ARBA00022906"/>
    </source>
</evidence>
<feature type="transmembrane region" description="Helical" evidence="10">
    <location>
        <begin position="59"/>
        <end position="80"/>
    </location>
</feature>
<dbReference type="GO" id="GO:0005886">
    <property type="term" value="C:plasma membrane"/>
    <property type="evidence" value="ECO:0007669"/>
    <property type="project" value="TreeGrafter"/>
</dbReference>
<keyword evidence="7" id="KW-0406">Ion transport</keyword>
<dbReference type="AlphaFoldDB" id="A0A8J3MCL1"/>
<name>A0A8J3MCL1_9RHOB</name>
<dbReference type="InterPro" id="IPR002524">
    <property type="entry name" value="Cation_efflux"/>
</dbReference>
<organism evidence="13 14">
    <name type="scientific">Seohaeicola zhoushanensis</name>
    <dbReference type="NCBI Taxonomy" id="1569283"/>
    <lineage>
        <taxon>Bacteria</taxon>
        <taxon>Pseudomonadati</taxon>
        <taxon>Pseudomonadota</taxon>
        <taxon>Alphaproteobacteria</taxon>
        <taxon>Rhodobacterales</taxon>
        <taxon>Roseobacteraceae</taxon>
        <taxon>Seohaeicola</taxon>
    </lineage>
</organism>
<evidence type="ECO:0000256" key="1">
    <source>
        <dbReference type="ARBA" id="ARBA00004141"/>
    </source>
</evidence>
<accession>A0A8J3MCL1</accession>
<dbReference type="Gene3D" id="1.20.1510.10">
    <property type="entry name" value="Cation efflux protein transmembrane domain"/>
    <property type="match status" value="1"/>
</dbReference>
<dbReference type="SUPFAM" id="SSF161111">
    <property type="entry name" value="Cation efflux protein transmembrane domain-like"/>
    <property type="match status" value="1"/>
</dbReference>
<keyword evidence="5" id="KW-0862">Zinc</keyword>
<feature type="region of interest" description="Disordered" evidence="9">
    <location>
        <begin position="1"/>
        <end position="23"/>
    </location>
</feature>
<comment type="subcellular location">
    <subcellularLocation>
        <location evidence="1">Membrane</location>
        <topology evidence="1">Multi-pass membrane protein</topology>
    </subcellularLocation>
</comment>
<evidence type="ECO:0000256" key="6">
    <source>
        <dbReference type="ARBA" id="ARBA00022989"/>
    </source>
</evidence>
<keyword evidence="6 10" id="KW-1133">Transmembrane helix</keyword>
<feature type="transmembrane region" description="Helical" evidence="10">
    <location>
        <begin position="100"/>
        <end position="119"/>
    </location>
</feature>
<evidence type="ECO:0000256" key="2">
    <source>
        <dbReference type="ARBA" id="ARBA00008873"/>
    </source>
</evidence>
<dbReference type="Pfam" id="PF01545">
    <property type="entry name" value="Cation_efflux"/>
    <property type="match status" value="1"/>
</dbReference>
<feature type="domain" description="Cation efflux protein transmembrane" evidence="11">
    <location>
        <begin position="34"/>
        <end position="224"/>
    </location>
</feature>
<feature type="transmembrane region" description="Helical" evidence="10">
    <location>
        <begin position="131"/>
        <end position="154"/>
    </location>
</feature>
<feature type="region of interest" description="Disordered" evidence="9">
    <location>
        <begin position="314"/>
        <end position="341"/>
    </location>
</feature>
<evidence type="ECO:0000256" key="7">
    <source>
        <dbReference type="ARBA" id="ARBA00023065"/>
    </source>
</evidence>
<comment type="caution">
    <text evidence="13">The sequence shown here is derived from an EMBL/GenBank/DDBJ whole genome shotgun (WGS) entry which is preliminary data.</text>
</comment>
<keyword evidence="14" id="KW-1185">Reference proteome</keyword>
<dbReference type="EMBL" id="BNCJ01000049">
    <property type="protein sequence ID" value="GHF75869.1"/>
    <property type="molecule type" value="Genomic_DNA"/>
</dbReference>
<keyword evidence="3" id="KW-0813">Transport</keyword>
<feature type="transmembrane region" description="Helical" evidence="10">
    <location>
        <begin position="175"/>
        <end position="193"/>
    </location>
</feature>
<keyword evidence="4 10" id="KW-0812">Transmembrane</keyword>
<evidence type="ECO:0000256" key="10">
    <source>
        <dbReference type="SAM" id="Phobius"/>
    </source>
</evidence>
<reference evidence="13" key="2">
    <citation type="submission" date="2020-09" db="EMBL/GenBank/DDBJ databases">
        <authorList>
            <person name="Sun Q."/>
            <person name="Kim S."/>
        </authorList>
    </citation>
    <scope>NUCLEOTIDE SEQUENCE</scope>
    <source>
        <strain evidence="13">KCTC 42650</strain>
    </source>
</reference>
<comment type="similarity">
    <text evidence="2">Belongs to the cation diffusion facilitator (CDF) transporter (TC 2.A.4) family. SLC30A subfamily.</text>
</comment>
<dbReference type="PANTHER" id="PTHR11562">
    <property type="entry name" value="CATION EFFLUX PROTEIN/ ZINC TRANSPORTER"/>
    <property type="match status" value="1"/>
</dbReference>
<feature type="compositionally biased region" description="Basic and acidic residues" evidence="9">
    <location>
        <begin position="316"/>
        <end position="330"/>
    </location>
</feature>
<evidence type="ECO:0000259" key="11">
    <source>
        <dbReference type="Pfam" id="PF01545"/>
    </source>
</evidence>
<dbReference type="PANTHER" id="PTHR11562:SF17">
    <property type="entry name" value="RE54080P-RELATED"/>
    <property type="match status" value="1"/>
</dbReference>
<keyword evidence="8 10" id="KW-0472">Membrane</keyword>
<proteinExistence type="inferred from homology"/>
<dbReference type="GO" id="GO:0005385">
    <property type="term" value="F:zinc ion transmembrane transporter activity"/>
    <property type="evidence" value="ECO:0007669"/>
    <property type="project" value="TreeGrafter"/>
</dbReference>
<gene>
    <name evidence="13" type="primary">zitB</name>
    <name evidence="13" type="ORF">GCM10017056_52800</name>
</gene>
<evidence type="ECO:0000259" key="12">
    <source>
        <dbReference type="Pfam" id="PF16916"/>
    </source>
</evidence>
<dbReference type="Proteomes" id="UP000626220">
    <property type="component" value="Unassembled WGS sequence"/>
</dbReference>
<feature type="transmembrane region" description="Helical" evidence="10">
    <location>
        <begin position="199"/>
        <end position="216"/>
    </location>
</feature>
<evidence type="ECO:0000256" key="3">
    <source>
        <dbReference type="ARBA" id="ARBA00022448"/>
    </source>
</evidence>
<dbReference type="NCBIfam" id="TIGR01297">
    <property type="entry name" value="CDF"/>
    <property type="match status" value="1"/>
</dbReference>
<sequence length="341" mass="36012">MDHGHDHSGHDHDHGHGGHNHAPEVGANNERVVLAGLVLTFGFMLAELVGGLLSGSLALIADAGHMFTDAAALALAWAGFRFGRRRRDDKRTFGYMRFEILAGLVNAVTLIALVGWIAWEAVQRLLSPEPVHAGPMLVIAVLGLVVNAGVYWLLSRGDTGHLNIRGAMVHVLGDLLGSVAAIVAAVVIWATGWTPVDPILSVLLSALVLRSAWVLLKASLNVLMEGTPGNVVVSELKAELVAKVPGLAGVDHVHVWSITSGQPSTTMEVQLAEGAEAPEVVRAVKRVLLEDFGIAHSTIEVDWGQGDPICVLDPRAGGHDHDHDHDHGKGEGQGAALPNPT</sequence>
<feature type="domain" description="Cation efflux protein cytoplasmic" evidence="12">
    <location>
        <begin position="239"/>
        <end position="302"/>
    </location>
</feature>
<keyword evidence="5" id="KW-0864">Zinc transport</keyword>